<protein>
    <recommendedName>
        <fullName evidence="7">AN1-type domain-containing protein</fullName>
    </recommendedName>
</protein>
<dbReference type="EMBL" id="QPFP01000001">
    <property type="protein sequence ID" value="TEB39790.1"/>
    <property type="molecule type" value="Genomic_DNA"/>
</dbReference>
<comment type="caution">
    <text evidence="8">The sequence shown here is derived from an EMBL/GenBank/DDBJ whole genome shotgun (WGS) entry which is preliminary data.</text>
</comment>
<feature type="region of interest" description="Disordered" evidence="6">
    <location>
        <begin position="148"/>
        <end position="167"/>
    </location>
</feature>
<name>A0A4Y7U042_COPMI</name>
<sequence length="226" mass="24194">MASSSLTPAPQREEHMLHIGKQCADPLCHLVDFLPFKCPHCNESFCQEHYKVDAHKCTEYDESKFNRVAPNCPFCFTPVAVPPGQDPNIRLEAHFEKECSVLTGKDGKTKSAPTCARASCKKVLFSPIKCDSCHQQFCPSHRFPSDHTCKPTSSASRPSPSQAAASAAARRQAAQANIGKATKSVNAQANKAAANVKNLNAKAGAAVANAAQAASASTTKVLKTDR</sequence>
<evidence type="ECO:0000259" key="7">
    <source>
        <dbReference type="PROSITE" id="PS51039"/>
    </source>
</evidence>
<dbReference type="OrthoDB" id="431929at2759"/>
<gene>
    <name evidence="8" type="ORF">FA13DRAFT_24404</name>
</gene>
<dbReference type="PANTHER" id="PTHR14677:SF40">
    <property type="entry name" value="CDC48-ASSOCIATED UBIQUITIN-LIKE_ZINC FINGER PROTEIN 1"/>
    <property type="match status" value="1"/>
</dbReference>
<keyword evidence="3 5" id="KW-0863">Zinc-finger</keyword>
<evidence type="ECO:0000256" key="5">
    <source>
        <dbReference type="PROSITE-ProRule" id="PRU00449"/>
    </source>
</evidence>
<evidence type="ECO:0000256" key="1">
    <source>
        <dbReference type="ARBA" id="ARBA00022723"/>
    </source>
</evidence>
<dbReference type="AlphaFoldDB" id="A0A4Y7U042"/>
<feature type="domain" description="AN1-type" evidence="7">
    <location>
        <begin position="17"/>
        <end position="65"/>
    </location>
</feature>
<keyword evidence="9" id="KW-1185">Reference proteome</keyword>
<keyword evidence="2" id="KW-0677">Repeat</keyword>
<evidence type="ECO:0000313" key="8">
    <source>
        <dbReference type="EMBL" id="TEB39790.1"/>
    </source>
</evidence>
<dbReference type="SUPFAM" id="SSF118310">
    <property type="entry name" value="AN1-like Zinc finger"/>
    <property type="match status" value="2"/>
</dbReference>
<keyword evidence="4" id="KW-0862">Zinc</keyword>
<evidence type="ECO:0000256" key="6">
    <source>
        <dbReference type="SAM" id="MobiDB-lite"/>
    </source>
</evidence>
<dbReference type="GO" id="GO:0008270">
    <property type="term" value="F:zinc ion binding"/>
    <property type="evidence" value="ECO:0007669"/>
    <property type="project" value="UniProtKB-KW"/>
</dbReference>
<dbReference type="GO" id="GO:0005737">
    <property type="term" value="C:cytoplasm"/>
    <property type="evidence" value="ECO:0007669"/>
    <property type="project" value="TreeGrafter"/>
</dbReference>
<dbReference type="Pfam" id="PF25403">
    <property type="entry name" value="zf-C2H2_ZFAND2"/>
    <property type="match status" value="1"/>
</dbReference>
<dbReference type="STRING" id="71717.A0A4Y7U042"/>
<dbReference type="PROSITE" id="PS51039">
    <property type="entry name" value="ZF_AN1"/>
    <property type="match status" value="2"/>
</dbReference>
<dbReference type="InterPro" id="IPR000058">
    <property type="entry name" value="Znf_AN1"/>
</dbReference>
<evidence type="ECO:0000256" key="2">
    <source>
        <dbReference type="ARBA" id="ARBA00022737"/>
    </source>
</evidence>
<reference evidence="8 9" key="1">
    <citation type="journal article" date="2019" name="Nat. Ecol. Evol.">
        <title>Megaphylogeny resolves global patterns of mushroom evolution.</title>
        <authorList>
            <person name="Varga T."/>
            <person name="Krizsan K."/>
            <person name="Foldi C."/>
            <person name="Dima B."/>
            <person name="Sanchez-Garcia M."/>
            <person name="Sanchez-Ramirez S."/>
            <person name="Szollosi G.J."/>
            <person name="Szarkandi J.G."/>
            <person name="Papp V."/>
            <person name="Albert L."/>
            <person name="Andreopoulos W."/>
            <person name="Angelini C."/>
            <person name="Antonin V."/>
            <person name="Barry K.W."/>
            <person name="Bougher N.L."/>
            <person name="Buchanan P."/>
            <person name="Buyck B."/>
            <person name="Bense V."/>
            <person name="Catcheside P."/>
            <person name="Chovatia M."/>
            <person name="Cooper J."/>
            <person name="Damon W."/>
            <person name="Desjardin D."/>
            <person name="Finy P."/>
            <person name="Geml J."/>
            <person name="Haridas S."/>
            <person name="Hughes K."/>
            <person name="Justo A."/>
            <person name="Karasinski D."/>
            <person name="Kautmanova I."/>
            <person name="Kiss B."/>
            <person name="Kocsube S."/>
            <person name="Kotiranta H."/>
            <person name="LaButti K.M."/>
            <person name="Lechner B.E."/>
            <person name="Liimatainen K."/>
            <person name="Lipzen A."/>
            <person name="Lukacs Z."/>
            <person name="Mihaltcheva S."/>
            <person name="Morgado L.N."/>
            <person name="Niskanen T."/>
            <person name="Noordeloos M.E."/>
            <person name="Ohm R.A."/>
            <person name="Ortiz-Santana B."/>
            <person name="Ovrebo C."/>
            <person name="Racz N."/>
            <person name="Riley R."/>
            <person name="Savchenko A."/>
            <person name="Shiryaev A."/>
            <person name="Soop K."/>
            <person name="Spirin V."/>
            <person name="Szebenyi C."/>
            <person name="Tomsovsky M."/>
            <person name="Tulloss R.E."/>
            <person name="Uehling J."/>
            <person name="Grigoriev I.V."/>
            <person name="Vagvolgyi C."/>
            <person name="Papp T."/>
            <person name="Martin F.M."/>
            <person name="Miettinen O."/>
            <person name="Hibbett D.S."/>
            <person name="Nagy L.G."/>
        </authorList>
    </citation>
    <scope>NUCLEOTIDE SEQUENCE [LARGE SCALE GENOMIC DNA]</scope>
    <source>
        <strain evidence="8 9">FP101781</strain>
    </source>
</reference>
<feature type="compositionally biased region" description="Low complexity" evidence="6">
    <location>
        <begin position="153"/>
        <end position="167"/>
    </location>
</feature>
<evidence type="ECO:0000256" key="4">
    <source>
        <dbReference type="ARBA" id="ARBA00022833"/>
    </source>
</evidence>
<dbReference type="PANTHER" id="PTHR14677">
    <property type="entry name" value="ARSENITE INDUCUBLE RNA ASSOCIATED PROTEIN AIP-1-RELATED"/>
    <property type="match status" value="1"/>
</dbReference>
<organism evidence="8 9">
    <name type="scientific">Coprinellus micaceus</name>
    <name type="common">Glistening ink-cap mushroom</name>
    <name type="synonym">Coprinus micaceus</name>
    <dbReference type="NCBI Taxonomy" id="71717"/>
    <lineage>
        <taxon>Eukaryota</taxon>
        <taxon>Fungi</taxon>
        <taxon>Dikarya</taxon>
        <taxon>Basidiomycota</taxon>
        <taxon>Agaricomycotina</taxon>
        <taxon>Agaricomycetes</taxon>
        <taxon>Agaricomycetidae</taxon>
        <taxon>Agaricales</taxon>
        <taxon>Agaricineae</taxon>
        <taxon>Psathyrellaceae</taxon>
        <taxon>Coprinellus</taxon>
    </lineage>
</organism>
<dbReference type="Gene3D" id="4.10.1110.10">
    <property type="entry name" value="AN1-like Zinc finger"/>
    <property type="match status" value="2"/>
</dbReference>
<feature type="domain" description="AN1-type" evidence="7">
    <location>
        <begin position="109"/>
        <end position="157"/>
    </location>
</feature>
<evidence type="ECO:0000256" key="3">
    <source>
        <dbReference type="ARBA" id="ARBA00022771"/>
    </source>
</evidence>
<evidence type="ECO:0000313" key="9">
    <source>
        <dbReference type="Proteomes" id="UP000298030"/>
    </source>
</evidence>
<dbReference type="SMART" id="SM00154">
    <property type="entry name" value="ZnF_AN1"/>
    <property type="match status" value="2"/>
</dbReference>
<dbReference type="InterPro" id="IPR035896">
    <property type="entry name" value="AN1-like_Znf"/>
</dbReference>
<dbReference type="Proteomes" id="UP000298030">
    <property type="component" value="Unassembled WGS sequence"/>
</dbReference>
<dbReference type="InterPro" id="IPR057357">
    <property type="entry name" value="Znf-C2H2_ZFAND2A/B"/>
</dbReference>
<proteinExistence type="predicted"/>
<dbReference type="Pfam" id="PF01428">
    <property type="entry name" value="zf-AN1"/>
    <property type="match status" value="2"/>
</dbReference>
<keyword evidence="1" id="KW-0479">Metal-binding</keyword>
<accession>A0A4Y7U042</accession>